<dbReference type="AlphaFoldDB" id="A0A250LEK5"/>
<name>A0A250LEK5_9BURK</name>
<reference evidence="1" key="1">
    <citation type="journal article" date="2016" name="Biosci. Biotechnol. Biochem.">
        <title>Bioconversion of AHX to AOH by resting cells of Burkholderia contaminans CH-1.</title>
        <authorList>
            <person name="Choi J.H."/>
            <person name="Kikuchi A."/>
            <person name="Pumkaeo P."/>
            <person name="Hirai H."/>
            <person name="Tokuyama S."/>
            <person name="Kawagishi H."/>
        </authorList>
    </citation>
    <scope>NUCLEOTIDE SEQUENCE</scope>
    <source>
        <strain evidence="1">CH-1</strain>
    </source>
</reference>
<accession>A0A250LEK5</accession>
<proteinExistence type="predicted"/>
<gene>
    <name evidence="1" type="ORF">BCCH1_54700</name>
</gene>
<protein>
    <submittedName>
        <fullName evidence="1">Uncharacterized protein</fullName>
    </submittedName>
</protein>
<dbReference type="EMBL" id="AP018358">
    <property type="protein sequence ID" value="BBA42973.1"/>
    <property type="molecule type" value="Genomic_DNA"/>
</dbReference>
<reference evidence="1" key="2">
    <citation type="journal article" date="2017" name="Genome Announc.">
        <title>High-Quality Draft Genome Sequence of Burkholderia contaminans CH-1, a Gram-Negative Bacterium That Metabolizes 2-Azahypoxanthine, a Plant Growth-Regulating Compound.</title>
        <authorList>
            <person name="Choi J.-H."/>
            <person name="Sugiura H."/>
            <person name="Moriuchi R."/>
            <person name="Kawagishi H."/>
            <person name="Dohra H."/>
        </authorList>
    </citation>
    <scope>NUCLEOTIDE SEQUENCE</scope>
    <source>
        <strain evidence="1">CH-1</strain>
    </source>
</reference>
<evidence type="ECO:0000313" key="1">
    <source>
        <dbReference type="EMBL" id="BBA42973.1"/>
    </source>
</evidence>
<sequence length="88" mass="9539">MAKRTGAVIRLTDDRAQARCAVRACAAARRTSRPATARHYTNLYFRYNRPGAAQAAHGSCLARGRLAGARVEQPGRNLSAGMQARIMP</sequence>
<organism evidence="1">
    <name type="scientific">Burkholderia contaminans</name>
    <dbReference type="NCBI Taxonomy" id="488447"/>
    <lineage>
        <taxon>Bacteria</taxon>
        <taxon>Pseudomonadati</taxon>
        <taxon>Pseudomonadota</taxon>
        <taxon>Betaproteobacteria</taxon>
        <taxon>Burkholderiales</taxon>
        <taxon>Burkholderiaceae</taxon>
        <taxon>Burkholderia</taxon>
        <taxon>Burkholderia cepacia complex</taxon>
    </lineage>
</organism>